<dbReference type="GO" id="GO:0005669">
    <property type="term" value="C:transcription factor TFIID complex"/>
    <property type="evidence" value="ECO:0007669"/>
    <property type="project" value="InterPro"/>
</dbReference>
<proteinExistence type="inferred from homology"/>
<evidence type="ECO:0000256" key="1">
    <source>
        <dbReference type="ARBA" id="ARBA00004123"/>
    </source>
</evidence>
<dbReference type="VEuPathDB" id="AmoebaDB:NfTy_012890"/>
<dbReference type="GeneID" id="68117755"/>
<name>A0A6A5CDP3_NAEFO</name>
<comment type="subcellular location">
    <subcellularLocation>
        <location evidence="1">Nucleus</location>
    </subcellularLocation>
</comment>
<evidence type="ECO:0000313" key="10">
    <source>
        <dbReference type="Proteomes" id="UP000444721"/>
    </source>
</evidence>
<dbReference type="InterPro" id="IPR009072">
    <property type="entry name" value="Histone-fold"/>
</dbReference>
<dbReference type="VEuPathDB" id="AmoebaDB:NF0106980"/>
<evidence type="ECO:0000256" key="7">
    <source>
        <dbReference type="SAM" id="MobiDB-lite"/>
    </source>
</evidence>
<dbReference type="RefSeq" id="XP_044568188.1">
    <property type="nucleotide sequence ID" value="XM_044700850.1"/>
</dbReference>
<dbReference type="Gene3D" id="1.10.20.10">
    <property type="entry name" value="Histone, subunit A"/>
    <property type="match status" value="1"/>
</dbReference>
<dbReference type="GO" id="GO:0046982">
    <property type="term" value="F:protein heterodimerization activity"/>
    <property type="evidence" value="ECO:0007669"/>
    <property type="project" value="InterPro"/>
</dbReference>
<dbReference type="PANTHER" id="PTHR46338">
    <property type="entry name" value="TRANSCRIPTION INITIATION FACTOR TFIID SUBUNIT 8"/>
    <property type="match status" value="1"/>
</dbReference>
<keyword evidence="10" id="KW-1185">Reference proteome</keyword>
<dbReference type="OMA" id="FRFTPIM"/>
<feature type="compositionally biased region" description="Polar residues" evidence="7">
    <location>
        <begin position="550"/>
        <end position="577"/>
    </location>
</feature>
<dbReference type="CDD" id="cd08049">
    <property type="entry name" value="TAF8"/>
    <property type="match status" value="1"/>
</dbReference>
<dbReference type="Pfam" id="PF10406">
    <property type="entry name" value="TAF8_C"/>
    <property type="match status" value="1"/>
</dbReference>
<dbReference type="SMART" id="SM00576">
    <property type="entry name" value="BTP"/>
    <property type="match status" value="1"/>
</dbReference>
<evidence type="ECO:0000256" key="3">
    <source>
        <dbReference type="ARBA" id="ARBA00017307"/>
    </source>
</evidence>
<keyword evidence="4" id="KW-0805">Transcription regulation</keyword>
<comment type="similarity">
    <text evidence="2">Belongs to the TAF8 family.</text>
</comment>
<dbReference type="InterPro" id="IPR019473">
    <property type="entry name" value="TFIID_su8_C"/>
</dbReference>
<dbReference type="AlphaFoldDB" id="A0A6A5CDP3"/>
<sequence length="600" mass="66212">MIPQQHLASTLSSYNGTSSSGFATPMMTMTQRIQNGRGHMPSGRNTSNGGAGGGVGNTSSSSSVSSSSYHQHHDHFAREVLQRVIADACRYHGFHAIKSSASDFLIDLLQSLIQNIAVTSVEYSTHCGRTEVNVFDVERALKHRMNIGVNDLLSFMNVLQDKSQDDTVDLATFEFDIPDIPKPTSSSLMSCPQTHFHLLYKNKGKTIMFDEEEEEEHERQIQLIEQQKPKFLPSLPPKHTFRFTPIMNKRTRDQYKIQLEKTRQRRHIEESLTRLHEAELIQMHDYLEQQQKELQNIIDHTLIPHDQTALIKTKKKTIVQKNDVLLHLDKKPAALLSGQRRKKPEDEQAMPNQGEEEEGELEDITQDETATTVVNPYLQIEKQRVSLAVQRNVTQSTTNPVNVSRLTTILSTPKKSHTTKKPFISIITRDDSAEVLATKSLKSGAIANQLASNDDDLDISSEVIPTKQKKSLGVIEPSSIRISTSSNDSSLMPPPSNPISQFAPSQSLNLSSSANNPVSSAATTGNSFPLSSSSSSFGTIEPISQPLPPTSTSAPMSGMANSSFSLSGSTNNVTSSVGGDDDEFEEVEAGEEPTSKKFKL</sequence>
<dbReference type="PANTHER" id="PTHR46338:SF1">
    <property type="entry name" value="TRANSCRIPTION INITIATION FACTOR TFIID SUBUNIT 8"/>
    <property type="match status" value="1"/>
</dbReference>
<accession>A0A6A5CDP3</accession>
<evidence type="ECO:0000256" key="4">
    <source>
        <dbReference type="ARBA" id="ARBA00023015"/>
    </source>
</evidence>
<feature type="compositionally biased region" description="Acidic residues" evidence="7">
    <location>
        <begin position="579"/>
        <end position="591"/>
    </location>
</feature>
<dbReference type="Proteomes" id="UP000444721">
    <property type="component" value="Unassembled WGS sequence"/>
</dbReference>
<dbReference type="Pfam" id="PF07524">
    <property type="entry name" value="Bromo_TP"/>
    <property type="match status" value="1"/>
</dbReference>
<dbReference type="SUPFAM" id="SSF47113">
    <property type="entry name" value="Histone-fold"/>
    <property type="match status" value="1"/>
</dbReference>
<keyword evidence="6" id="KW-0539">Nucleus</keyword>
<evidence type="ECO:0000256" key="5">
    <source>
        <dbReference type="ARBA" id="ARBA00023163"/>
    </source>
</evidence>
<feature type="compositionally biased region" description="Low complexity" evidence="7">
    <location>
        <begin position="57"/>
        <end position="68"/>
    </location>
</feature>
<evidence type="ECO:0000259" key="8">
    <source>
        <dbReference type="SMART" id="SM00576"/>
    </source>
</evidence>
<dbReference type="InterPro" id="IPR006565">
    <property type="entry name" value="BTP"/>
</dbReference>
<feature type="compositionally biased region" description="Low complexity" evidence="7">
    <location>
        <begin position="503"/>
        <end position="522"/>
    </location>
</feature>
<dbReference type="VEuPathDB" id="AmoebaDB:FDP41_010540"/>
<feature type="compositionally biased region" description="Acidic residues" evidence="7">
    <location>
        <begin position="354"/>
        <end position="365"/>
    </location>
</feature>
<feature type="region of interest" description="Disordered" evidence="7">
    <location>
        <begin position="335"/>
        <end position="365"/>
    </location>
</feature>
<dbReference type="InterPro" id="IPR037818">
    <property type="entry name" value="TAF8"/>
</dbReference>
<dbReference type="OrthoDB" id="2193813at2759"/>
<evidence type="ECO:0000256" key="6">
    <source>
        <dbReference type="ARBA" id="ARBA00023242"/>
    </source>
</evidence>
<keyword evidence="5" id="KW-0804">Transcription</keyword>
<feature type="domain" description="Bromodomain associated" evidence="8">
    <location>
        <begin position="74"/>
        <end position="151"/>
    </location>
</feature>
<feature type="compositionally biased region" description="Low complexity" evidence="7">
    <location>
        <begin position="477"/>
        <end position="490"/>
    </location>
</feature>
<reference evidence="9 10" key="1">
    <citation type="journal article" date="2019" name="Sci. Rep.">
        <title>Nanopore sequencing improves the draft genome of the human pathogenic amoeba Naegleria fowleri.</title>
        <authorList>
            <person name="Liechti N."/>
            <person name="Schurch N."/>
            <person name="Bruggmann R."/>
            <person name="Wittwer M."/>
        </authorList>
    </citation>
    <scope>NUCLEOTIDE SEQUENCE [LARGE SCALE GENOMIC DNA]</scope>
    <source>
        <strain evidence="9 10">ATCC 30894</strain>
    </source>
</reference>
<feature type="region of interest" description="Disordered" evidence="7">
    <location>
        <begin position="34"/>
        <end position="69"/>
    </location>
</feature>
<evidence type="ECO:0000313" key="9">
    <source>
        <dbReference type="EMBL" id="KAF0983475.1"/>
    </source>
</evidence>
<protein>
    <recommendedName>
        <fullName evidence="3">Transcription initiation factor TFIID subunit 8</fullName>
    </recommendedName>
</protein>
<evidence type="ECO:0000256" key="2">
    <source>
        <dbReference type="ARBA" id="ARBA00008767"/>
    </source>
</evidence>
<feature type="region of interest" description="Disordered" evidence="7">
    <location>
        <begin position="477"/>
        <end position="600"/>
    </location>
</feature>
<dbReference type="EMBL" id="VFQX01000006">
    <property type="protein sequence ID" value="KAF0983475.1"/>
    <property type="molecule type" value="Genomic_DNA"/>
</dbReference>
<organism evidence="9 10">
    <name type="scientific">Naegleria fowleri</name>
    <name type="common">Brain eating amoeba</name>
    <dbReference type="NCBI Taxonomy" id="5763"/>
    <lineage>
        <taxon>Eukaryota</taxon>
        <taxon>Discoba</taxon>
        <taxon>Heterolobosea</taxon>
        <taxon>Tetramitia</taxon>
        <taxon>Eutetramitia</taxon>
        <taxon>Vahlkampfiidae</taxon>
        <taxon>Naegleria</taxon>
    </lineage>
</organism>
<comment type="caution">
    <text evidence="9">The sequence shown here is derived from an EMBL/GenBank/DDBJ whole genome shotgun (WGS) entry which is preliminary data.</text>
</comment>
<gene>
    <name evidence="9" type="ORF">FDP41_010540</name>
</gene>